<keyword evidence="1" id="KW-0812">Transmembrane</keyword>
<dbReference type="EMBL" id="FOVC01000001">
    <property type="protein sequence ID" value="SFM93761.1"/>
    <property type="molecule type" value="Genomic_DNA"/>
</dbReference>
<reference evidence="3" key="1">
    <citation type="submission" date="2016-10" db="EMBL/GenBank/DDBJ databases">
        <authorList>
            <person name="Varghese N."/>
            <person name="Submissions S."/>
        </authorList>
    </citation>
    <scope>NUCLEOTIDE SEQUENCE [LARGE SCALE GENOMIC DNA]</scope>
    <source>
        <strain evidence="3">N6PO6</strain>
    </source>
</reference>
<dbReference type="OrthoDB" id="6494670at2"/>
<accession>A0A1I4UXV0</accession>
<keyword evidence="1" id="KW-0472">Membrane</keyword>
<evidence type="ECO:0000313" key="2">
    <source>
        <dbReference type="EMBL" id="SFM93761.1"/>
    </source>
</evidence>
<feature type="transmembrane region" description="Helical" evidence="1">
    <location>
        <begin position="41"/>
        <end position="58"/>
    </location>
</feature>
<evidence type="ECO:0000256" key="1">
    <source>
        <dbReference type="SAM" id="Phobius"/>
    </source>
</evidence>
<keyword evidence="1" id="KW-1133">Transmembrane helix</keyword>
<dbReference type="AlphaFoldDB" id="A0A1I4UXV0"/>
<evidence type="ECO:0000313" key="3">
    <source>
        <dbReference type="Proteomes" id="UP000242222"/>
    </source>
</evidence>
<dbReference type="RefSeq" id="WP_092874467.1">
    <property type="nucleotide sequence ID" value="NZ_FOVC01000001.1"/>
</dbReference>
<dbReference type="InterPro" id="IPR019698">
    <property type="entry name" value="DUF2583"/>
</dbReference>
<dbReference type="NCBIfam" id="NF007968">
    <property type="entry name" value="PRK10692.1"/>
    <property type="match status" value="1"/>
</dbReference>
<sequence>MNKRYAVITGNILMALGLLVMILGIVCSVINQLPSSNLPELLSHAAIFAIFIGAMLWLSGARLGGREKVADRYFWLRHYGDKRCRRHHPGH</sequence>
<name>A0A1I4UXV0_9GAMM</name>
<dbReference type="STRING" id="1367852.SAMN05216516_101424"/>
<proteinExistence type="predicted"/>
<keyword evidence="3" id="KW-1185">Reference proteome</keyword>
<protein>
    <recommendedName>
        <fullName evidence="4">Membrane protein YchH</fullName>
    </recommendedName>
</protein>
<feature type="transmembrane region" description="Helical" evidence="1">
    <location>
        <begin position="12"/>
        <end position="35"/>
    </location>
</feature>
<organism evidence="2 3">
    <name type="scientific">Izhakiella capsodis</name>
    <dbReference type="NCBI Taxonomy" id="1367852"/>
    <lineage>
        <taxon>Bacteria</taxon>
        <taxon>Pseudomonadati</taxon>
        <taxon>Pseudomonadota</taxon>
        <taxon>Gammaproteobacteria</taxon>
        <taxon>Enterobacterales</taxon>
        <taxon>Erwiniaceae</taxon>
        <taxon>Izhakiella</taxon>
    </lineage>
</organism>
<dbReference type="Pfam" id="PF10762">
    <property type="entry name" value="DUF2583"/>
    <property type="match status" value="1"/>
</dbReference>
<gene>
    <name evidence="2" type="ORF">SAMN05216516_101424</name>
</gene>
<evidence type="ECO:0008006" key="4">
    <source>
        <dbReference type="Google" id="ProtNLM"/>
    </source>
</evidence>
<dbReference type="Proteomes" id="UP000242222">
    <property type="component" value="Unassembled WGS sequence"/>
</dbReference>